<dbReference type="InterPro" id="IPR011051">
    <property type="entry name" value="RmlC_Cupin_sf"/>
</dbReference>
<evidence type="ECO:0000256" key="7">
    <source>
        <dbReference type="ARBA" id="ARBA00023157"/>
    </source>
</evidence>
<feature type="binding site" evidence="12">
    <location>
        <position position="109"/>
    </location>
    <ligand>
        <name>Mn(2+)</name>
        <dbReference type="ChEBI" id="CHEBI:29035"/>
    </ligand>
</feature>
<dbReference type="FunFam" id="2.60.120.10:FF:000047">
    <property type="entry name" value="Auxin-binding protein ABP19a"/>
    <property type="match status" value="1"/>
</dbReference>
<dbReference type="PRINTS" id="PR00325">
    <property type="entry name" value="GERMIN"/>
</dbReference>
<evidence type="ECO:0000256" key="10">
    <source>
        <dbReference type="ARBA" id="ARBA00023211"/>
    </source>
</evidence>
<evidence type="ECO:0000256" key="9">
    <source>
        <dbReference type="ARBA" id="ARBA00023180"/>
    </source>
</evidence>
<keyword evidence="5 11" id="KW-0479">Metal-binding</keyword>
<evidence type="ECO:0000256" key="8">
    <source>
        <dbReference type="ARBA" id="ARBA00023170"/>
    </source>
</evidence>
<dbReference type="InterPro" id="IPR001929">
    <property type="entry name" value="Germin"/>
</dbReference>
<dbReference type="GO" id="GO:0030145">
    <property type="term" value="F:manganese ion binding"/>
    <property type="evidence" value="ECO:0007669"/>
    <property type="project" value="UniProtKB-UniRule"/>
</dbReference>
<dbReference type="InterPro" id="IPR006045">
    <property type="entry name" value="Cupin_1"/>
</dbReference>
<comment type="subcellular location">
    <subcellularLocation>
        <location evidence="1 13">Secreted</location>
        <location evidence="1 13">Extracellular space</location>
        <location evidence="1 13">Apoplast</location>
    </subcellularLocation>
</comment>
<dbReference type="Pfam" id="PF00190">
    <property type="entry name" value="Cupin_1"/>
    <property type="match status" value="1"/>
</dbReference>
<keyword evidence="8" id="KW-0675">Receptor</keyword>
<gene>
    <name evidence="16" type="primary">LOC107423898</name>
</gene>
<feature type="signal peptide" evidence="13">
    <location>
        <begin position="1"/>
        <end position="28"/>
    </location>
</feature>
<keyword evidence="7" id="KW-1015">Disulfide bond</keyword>
<feature type="binding site" evidence="11">
    <location>
        <position position="111"/>
    </location>
    <ligand>
        <name>oxalate</name>
        <dbReference type="ChEBI" id="CHEBI:30623"/>
    </ligand>
</feature>
<accession>A0A6P4ASD0</accession>
<evidence type="ECO:0000256" key="2">
    <source>
        <dbReference type="ARBA" id="ARBA00007456"/>
    </source>
</evidence>
<dbReference type="AlphaFoldDB" id="A0A6P4ASD0"/>
<dbReference type="CDD" id="cd02241">
    <property type="entry name" value="cupin_OxOx"/>
    <property type="match status" value="1"/>
</dbReference>
<dbReference type="GeneID" id="107423898"/>
<organism evidence="15 16">
    <name type="scientific">Ziziphus jujuba</name>
    <name type="common">Chinese jujube</name>
    <name type="synonym">Ziziphus sativa</name>
    <dbReference type="NCBI Taxonomy" id="326968"/>
    <lineage>
        <taxon>Eukaryota</taxon>
        <taxon>Viridiplantae</taxon>
        <taxon>Streptophyta</taxon>
        <taxon>Embryophyta</taxon>
        <taxon>Tracheophyta</taxon>
        <taxon>Spermatophyta</taxon>
        <taxon>Magnoliopsida</taxon>
        <taxon>eudicotyledons</taxon>
        <taxon>Gunneridae</taxon>
        <taxon>Pentapetalae</taxon>
        <taxon>rosids</taxon>
        <taxon>fabids</taxon>
        <taxon>Rosales</taxon>
        <taxon>Rhamnaceae</taxon>
        <taxon>Paliureae</taxon>
        <taxon>Ziziphus</taxon>
    </lineage>
</organism>
<evidence type="ECO:0000256" key="4">
    <source>
        <dbReference type="ARBA" id="ARBA00022525"/>
    </source>
</evidence>
<feature type="chain" id="PRO_5028515271" description="Germin-like protein" evidence="13">
    <location>
        <begin position="29"/>
        <end position="217"/>
    </location>
</feature>
<evidence type="ECO:0000256" key="1">
    <source>
        <dbReference type="ARBA" id="ARBA00004271"/>
    </source>
</evidence>
<dbReference type="Gene3D" id="2.60.120.10">
    <property type="entry name" value="Jelly Rolls"/>
    <property type="match status" value="1"/>
</dbReference>
<evidence type="ECO:0000256" key="3">
    <source>
        <dbReference type="ARBA" id="ARBA00022523"/>
    </source>
</evidence>
<evidence type="ECO:0000256" key="6">
    <source>
        <dbReference type="ARBA" id="ARBA00022729"/>
    </source>
</evidence>
<dbReference type="SMART" id="SM00835">
    <property type="entry name" value="Cupin_1"/>
    <property type="match status" value="1"/>
</dbReference>
<dbReference type="KEGG" id="zju:107423898"/>
<dbReference type="PROSITE" id="PS00725">
    <property type="entry name" value="GERMIN"/>
    <property type="match status" value="1"/>
</dbReference>
<dbReference type="InterPro" id="IPR014710">
    <property type="entry name" value="RmlC-like_jellyroll"/>
</dbReference>
<evidence type="ECO:0000313" key="16">
    <source>
        <dbReference type="RefSeq" id="XP_015889034.3"/>
    </source>
</evidence>
<keyword evidence="15" id="KW-1185">Reference proteome</keyword>
<evidence type="ECO:0000256" key="11">
    <source>
        <dbReference type="PIRSR" id="PIRSR601929-1"/>
    </source>
</evidence>
<feature type="domain" description="Cupin type-1" evidence="14">
    <location>
        <begin position="61"/>
        <end position="207"/>
    </location>
</feature>
<keyword evidence="10 11" id="KW-0464">Manganese</keyword>
<keyword evidence="4 13" id="KW-0964">Secreted</keyword>
<feature type="binding site" evidence="12">
    <location>
        <position position="111"/>
    </location>
    <ligand>
        <name>Mn(2+)</name>
        <dbReference type="ChEBI" id="CHEBI:29035"/>
    </ligand>
</feature>
<feature type="binding site" evidence="12">
    <location>
        <position position="116"/>
    </location>
    <ligand>
        <name>Mn(2+)</name>
        <dbReference type="ChEBI" id="CHEBI:29035"/>
    </ligand>
</feature>
<comment type="similarity">
    <text evidence="2 13">Belongs to the germin family.</text>
</comment>
<keyword evidence="6 13" id="KW-0732">Signal</keyword>
<dbReference type="InterPro" id="IPR019780">
    <property type="entry name" value="Germin_Mn-BS"/>
</dbReference>
<dbReference type="PANTHER" id="PTHR31238">
    <property type="entry name" value="GERMIN-LIKE PROTEIN SUBFAMILY 3 MEMBER 3"/>
    <property type="match status" value="1"/>
</dbReference>
<sequence>MMKKMMISPVSFILSFLLIIFFSSHAAAQDFWPSDYSAPQGPAGYSSKKSGNITVDDFVFSGLGVAGNTSNVFKAAVTPAFVQQFPGVNGLGVSLVRADIAPGGVIPLHAHPRATEIILLVEGTVVAGFISTANDPYIKTLKKGDIMVFPKGLLHFIVNSAPSNALIFASFSSDNPGAQILDNALFAKNFPSELIAASTLLDVAEVKRLKGVFGGSG</sequence>
<dbReference type="InParanoid" id="A0A6P4ASD0"/>
<proteinExistence type="inferred from homology"/>
<protein>
    <recommendedName>
        <fullName evidence="13">Germin-like protein</fullName>
    </recommendedName>
</protein>
<feature type="binding site" evidence="11">
    <location>
        <position position="116"/>
    </location>
    <ligand>
        <name>oxalate</name>
        <dbReference type="ChEBI" id="CHEBI:30623"/>
    </ligand>
</feature>
<reference evidence="16" key="1">
    <citation type="submission" date="2025-08" db="UniProtKB">
        <authorList>
            <consortium name="RefSeq"/>
        </authorList>
    </citation>
    <scope>IDENTIFICATION</scope>
    <source>
        <tissue evidence="16">Seedling</tissue>
    </source>
</reference>
<dbReference type="RefSeq" id="XP_015889034.3">
    <property type="nucleotide sequence ID" value="XM_016033548.4"/>
</dbReference>
<evidence type="ECO:0000256" key="13">
    <source>
        <dbReference type="RuleBase" id="RU366015"/>
    </source>
</evidence>
<dbReference type="Proteomes" id="UP001652623">
    <property type="component" value="Chromosome 7"/>
</dbReference>
<evidence type="ECO:0000256" key="12">
    <source>
        <dbReference type="PIRSR" id="PIRSR601929-2"/>
    </source>
</evidence>
<dbReference type="GO" id="GO:0048046">
    <property type="term" value="C:apoplast"/>
    <property type="evidence" value="ECO:0007669"/>
    <property type="project" value="UniProtKB-SubCell"/>
</dbReference>
<evidence type="ECO:0000259" key="14">
    <source>
        <dbReference type="SMART" id="SM00835"/>
    </source>
</evidence>
<keyword evidence="9" id="KW-0325">Glycoprotein</keyword>
<keyword evidence="3 13" id="KW-0052">Apoplast</keyword>
<feature type="binding site" evidence="12">
    <location>
        <position position="155"/>
    </location>
    <ligand>
        <name>Mn(2+)</name>
        <dbReference type="ChEBI" id="CHEBI:29035"/>
    </ligand>
</feature>
<evidence type="ECO:0000313" key="15">
    <source>
        <dbReference type="Proteomes" id="UP001652623"/>
    </source>
</evidence>
<dbReference type="SUPFAM" id="SSF51182">
    <property type="entry name" value="RmlC-like cupins"/>
    <property type="match status" value="1"/>
</dbReference>
<evidence type="ECO:0000256" key="5">
    <source>
        <dbReference type="ARBA" id="ARBA00022723"/>
    </source>
</evidence>
<name>A0A6P4ASD0_ZIZJJ</name>